<dbReference type="GO" id="GO:0016651">
    <property type="term" value="F:oxidoreductase activity, acting on NAD(P)H"/>
    <property type="evidence" value="ECO:0007669"/>
    <property type="project" value="TreeGrafter"/>
</dbReference>
<evidence type="ECO:0000313" key="5">
    <source>
        <dbReference type="Proteomes" id="UP000886520"/>
    </source>
</evidence>
<dbReference type="Gene3D" id="3.40.50.720">
    <property type="entry name" value="NAD(P)-binding Rossmann-like Domain"/>
    <property type="match status" value="1"/>
</dbReference>
<proteinExistence type="predicted"/>
<sequence length="313" mass="33893">MENRAICQTQFGEAEPIEVLEFLQRPKPSATPGHAVVKLTARPITPLESFFIHSSFFAPLQKPVVLGSEGAGIVEEIGDNVTKSKAWGPSCGLDVSRVPGFSDEDASQMPINPATVYAMLKDLSVPKGDYLLQTAAASVLGRQLIQLAKHQGIKTINIVRRNEVKEELLALGADEVIDSSSEDVAARVKDITSDKLAYAAVDAVGGRLTKTVGESTRSGGVIYEYGSLSGTGEVVLGLSDLKRNVQLKFWSLFNNEASLIPERRQNIVAELIKLMQEKIITLPPPSKSYPLTEFRQALQHSEKVTGGAKILLI</sequence>
<dbReference type="CDD" id="cd05282">
    <property type="entry name" value="ETR_like"/>
    <property type="match status" value="1"/>
</dbReference>
<evidence type="ECO:0000256" key="2">
    <source>
        <dbReference type="ARBA" id="ARBA00023002"/>
    </source>
</evidence>
<organism evidence="4 5">
    <name type="scientific">Adiantum capillus-veneris</name>
    <name type="common">Maidenhair fern</name>
    <dbReference type="NCBI Taxonomy" id="13818"/>
    <lineage>
        <taxon>Eukaryota</taxon>
        <taxon>Viridiplantae</taxon>
        <taxon>Streptophyta</taxon>
        <taxon>Embryophyta</taxon>
        <taxon>Tracheophyta</taxon>
        <taxon>Polypodiopsida</taxon>
        <taxon>Polypodiidae</taxon>
        <taxon>Polypodiales</taxon>
        <taxon>Pteridineae</taxon>
        <taxon>Pteridaceae</taxon>
        <taxon>Vittarioideae</taxon>
        <taxon>Adiantum</taxon>
    </lineage>
</organism>
<evidence type="ECO:0000256" key="1">
    <source>
        <dbReference type="ARBA" id="ARBA00022857"/>
    </source>
</evidence>
<dbReference type="GO" id="GO:0070402">
    <property type="term" value="F:NADPH binding"/>
    <property type="evidence" value="ECO:0007669"/>
    <property type="project" value="TreeGrafter"/>
</dbReference>
<dbReference type="Gene3D" id="3.90.180.10">
    <property type="entry name" value="Medium-chain alcohol dehydrogenases, catalytic domain"/>
    <property type="match status" value="2"/>
</dbReference>
<dbReference type="OrthoDB" id="48317at2759"/>
<dbReference type="InterPro" id="IPR013149">
    <property type="entry name" value="ADH-like_C"/>
</dbReference>
<dbReference type="PANTHER" id="PTHR48106">
    <property type="entry name" value="QUINONE OXIDOREDUCTASE PIG3-RELATED"/>
    <property type="match status" value="1"/>
</dbReference>
<comment type="caution">
    <text evidence="4">The sequence shown here is derived from an EMBL/GenBank/DDBJ whole genome shotgun (WGS) entry which is preliminary data.</text>
</comment>
<dbReference type="Proteomes" id="UP000886520">
    <property type="component" value="Chromosome 9"/>
</dbReference>
<dbReference type="InterPro" id="IPR011032">
    <property type="entry name" value="GroES-like_sf"/>
</dbReference>
<dbReference type="PANTHER" id="PTHR48106:SF2">
    <property type="entry name" value="ZN2+-BINDING DEHYDROGENASE"/>
    <property type="match status" value="1"/>
</dbReference>
<dbReference type="Pfam" id="PF00107">
    <property type="entry name" value="ADH_zinc_N"/>
    <property type="match status" value="1"/>
</dbReference>
<evidence type="ECO:0000313" key="4">
    <source>
        <dbReference type="EMBL" id="KAI5075366.1"/>
    </source>
</evidence>
<dbReference type="SUPFAM" id="SSF51735">
    <property type="entry name" value="NAD(P)-binding Rossmann-fold domains"/>
    <property type="match status" value="1"/>
</dbReference>
<feature type="domain" description="Enoyl reductase (ER)" evidence="3">
    <location>
        <begin position="15"/>
        <end position="312"/>
    </location>
</feature>
<dbReference type="SMART" id="SM00829">
    <property type="entry name" value="PKS_ER"/>
    <property type="match status" value="1"/>
</dbReference>
<evidence type="ECO:0000259" key="3">
    <source>
        <dbReference type="SMART" id="SM00829"/>
    </source>
</evidence>
<gene>
    <name evidence="4" type="ORF">GOP47_0009442</name>
</gene>
<accession>A0A9D4UWS7</accession>
<keyword evidence="2" id="KW-0560">Oxidoreductase</keyword>
<dbReference type="EMBL" id="JABFUD020000009">
    <property type="protein sequence ID" value="KAI5075366.1"/>
    <property type="molecule type" value="Genomic_DNA"/>
</dbReference>
<protein>
    <recommendedName>
        <fullName evidence="3">Enoyl reductase (ER) domain-containing protein</fullName>
    </recommendedName>
</protein>
<dbReference type="InterPro" id="IPR036291">
    <property type="entry name" value="NAD(P)-bd_dom_sf"/>
</dbReference>
<dbReference type="AlphaFoldDB" id="A0A9D4UWS7"/>
<dbReference type="SUPFAM" id="SSF50129">
    <property type="entry name" value="GroES-like"/>
    <property type="match status" value="1"/>
</dbReference>
<dbReference type="InterPro" id="IPR020843">
    <property type="entry name" value="ER"/>
</dbReference>
<name>A0A9D4UWS7_ADICA</name>
<reference evidence="4" key="1">
    <citation type="submission" date="2021-01" db="EMBL/GenBank/DDBJ databases">
        <title>Adiantum capillus-veneris genome.</title>
        <authorList>
            <person name="Fang Y."/>
            <person name="Liao Q."/>
        </authorList>
    </citation>
    <scope>NUCLEOTIDE SEQUENCE</scope>
    <source>
        <strain evidence="4">H3</strain>
        <tissue evidence="4">Leaf</tissue>
    </source>
</reference>
<keyword evidence="5" id="KW-1185">Reference proteome</keyword>
<keyword evidence="1" id="KW-0521">NADP</keyword>